<organism evidence="1 3">
    <name type="scientific">Prorocentrum cordatum</name>
    <dbReference type="NCBI Taxonomy" id="2364126"/>
    <lineage>
        <taxon>Eukaryota</taxon>
        <taxon>Sar</taxon>
        <taxon>Alveolata</taxon>
        <taxon>Dinophyceae</taxon>
        <taxon>Prorocentrales</taxon>
        <taxon>Prorocentraceae</taxon>
        <taxon>Prorocentrum</taxon>
    </lineage>
</organism>
<reference evidence="1" key="1">
    <citation type="submission" date="2023-10" db="EMBL/GenBank/DDBJ databases">
        <authorList>
            <person name="Chen Y."/>
            <person name="Shah S."/>
            <person name="Dougan E. K."/>
            <person name="Thang M."/>
            <person name="Chan C."/>
        </authorList>
    </citation>
    <scope>NUCLEOTIDE SEQUENCE [LARGE SCALE GENOMIC DNA]</scope>
</reference>
<protein>
    <submittedName>
        <fullName evidence="1">Uncharacterized protein</fullName>
    </submittedName>
</protein>
<name>A0ABN9PSR3_9DINO</name>
<evidence type="ECO:0000313" key="1">
    <source>
        <dbReference type="EMBL" id="CAK0793555.1"/>
    </source>
</evidence>
<dbReference type="EMBL" id="CAUYUJ010000992">
    <property type="protein sequence ID" value="CAK0793555.1"/>
    <property type="molecule type" value="Genomic_DNA"/>
</dbReference>
<gene>
    <name evidence="1" type="ORF">PCOR1329_LOCUS3818</name>
    <name evidence="2" type="ORF">PCOR1329_LOCUS59269</name>
</gene>
<dbReference type="EMBL" id="CAUYUJ010017385">
    <property type="protein sequence ID" value="CAK0874313.1"/>
    <property type="molecule type" value="Genomic_DNA"/>
</dbReference>
<evidence type="ECO:0000313" key="3">
    <source>
        <dbReference type="Proteomes" id="UP001189429"/>
    </source>
</evidence>
<dbReference type="Proteomes" id="UP001189429">
    <property type="component" value="Unassembled WGS sequence"/>
</dbReference>
<sequence length="439" mass="49072">MGSPLVGRLKTQLSRLAGDPEGLYVTAENLKSLLRQLDPSSAIISDEGLNVFVSVTPKESNGQISVGTFVDWLYEDSDFGLPEMQEKSPSTIAVFWSNHQTPTVSGARRAWLARLLSTDPEAVDEEAMNIKASMPPFNNSKKMELPKSLLSINVPVYGPNIPNSVMKIFEPADMRALAQRLSCRIPSYVLNRVVQSKMPKVVDLVNAARSIDDIAQRNGAAIDKLESFVKDLLDLKPADVPDHGAWTAFVNRYAGDGWAHKLHFDHLLDNFGFDKEASDVLRKIETKNSDGETVTLEHHAFRWLSKAFAAYGVEGCMTDVVNLIFAMMGIIPKDLDEGKIAEYIDSFRDDKLRKKDFSELWVPNYFVMDAEVDDSLTMVILSYVHEARGTTLQTFVQLPSDESINEAAATLDKLNDVYVYRDPEARNQRAVLQNFGMHH</sequence>
<keyword evidence="3" id="KW-1185">Reference proteome</keyword>
<evidence type="ECO:0000313" key="2">
    <source>
        <dbReference type="EMBL" id="CAK0874313.1"/>
    </source>
</evidence>
<comment type="caution">
    <text evidence="1">The sequence shown here is derived from an EMBL/GenBank/DDBJ whole genome shotgun (WGS) entry which is preliminary data.</text>
</comment>
<proteinExistence type="predicted"/>
<accession>A0ABN9PSR3</accession>